<keyword evidence="2" id="KW-1185">Reference proteome</keyword>
<gene>
    <name evidence="1" type="ORF">EJ02DRAFT_456301</name>
</gene>
<organism evidence="1 2">
    <name type="scientific">Clathrospora elynae</name>
    <dbReference type="NCBI Taxonomy" id="706981"/>
    <lineage>
        <taxon>Eukaryota</taxon>
        <taxon>Fungi</taxon>
        <taxon>Dikarya</taxon>
        <taxon>Ascomycota</taxon>
        <taxon>Pezizomycotina</taxon>
        <taxon>Dothideomycetes</taxon>
        <taxon>Pleosporomycetidae</taxon>
        <taxon>Pleosporales</taxon>
        <taxon>Diademaceae</taxon>
        <taxon>Clathrospora</taxon>
    </lineage>
</organism>
<evidence type="ECO:0000313" key="2">
    <source>
        <dbReference type="Proteomes" id="UP000800038"/>
    </source>
</evidence>
<accession>A0A6A5SNH3</accession>
<dbReference type="EMBL" id="ML976068">
    <property type="protein sequence ID" value="KAF1940126.1"/>
    <property type="molecule type" value="Genomic_DNA"/>
</dbReference>
<proteinExistence type="predicted"/>
<dbReference type="Proteomes" id="UP000800038">
    <property type="component" value="Unassembled WGS sequence"/>
</dbReference>
<evidence type="ECO:0000313" key="1">
    <source>
        <dbReference type="EMBL" id="KAF1940126.1"/>
    </source>
</evidence>
<name>A0A6A5SNH3_9PLEO</name>
<dbReference type="AlphaFoldDB" id="A0A6A5SNH3"/>
<reference evidence="1" key="1">
    <citation type="journal article" date="2020" name="Stud. Mycol.">
        <title>101 Dothideomycetes genomes: a test case for predicting lifestyles and emergence of pathogens.</title>
        <authorList>
            <person name="Haridas S."/>
            <person name="Albert R."/>
            <person name="Binder M."/>
            <person name="Bloem J."/>
            <person name="Labutti K."/>
            <person name="Salamov A."/>
            <person name="Andreopoulos B."/>
            <person name="Baker S."/>
            <person name="Barry K."/>
            <person name="Bills G."/>
            <person name="Bluhm B."/>
            <person name="Cannon C."/>
            <person name="Castanera R."/>
            <person name="Culley D."/>
            <person name="Daum C."/>
            <person name="Ezra D."/>
            <person name="Gonzalez J."/>
            <person name="Henrissat B."/>
            <person name="Kuo A."/>
            <person name="Liang C."/>
            <person name="Lipzen A."/>
            <person name="Lutzoni F."/>
            <person name="Magnuson J."/>
            <person name="Mondo S."/>
            <person name="Nolan M."/>
            <person name="Ohm R."/>
            <person name="Pangilinan J."/>
            <person name="Park H.-J."/>
            <person name="Ramirez L."/>
            <person name="Alfaro M."/>
            <person name="Sun H."/>
            <person name="Tritt A."/>
            <person name="Yoshinaga Y."/>
            <person name="Zwiers L.-H."/>
            <person name="Turgeon B."/>
            <person name="Goodwin S."/>
            <person name="Spatafora J."/>
            <person name="Crous P."/>
            <person name="Grigoriev I."/>
        </authorList>
    </citation>
    <scope>NUCLEOTIDE SEQUENCE</scope>
    <source>
        <strain evidence="1">CBS 161.51</strain>
    </source>
</reference>
<protein>
    <submittedName>
        <fullName evidence="1">Uncharacterized protein</fullName>
    </submittedName>
</protein>
<sequence>MFFASAGPGLKCYHAVTSLFRPLLVCTSTPSPPTNQQPGPRSSHLSSRLITLFPLLVASLSGVLSPPLSRGRFRYPSLWDGPSAGSSEIDVSPHQTFECSRSRSRFWDQTRITRMSASP</sequence>